<accession>A0A239LCV9</accession>
<organism evidence="1 2">
    <name type="scientific">Tropicimonas sediminicola</name>
    <dbReference type="NCBI Taxonomy" id="1031541"/>
    <lineage>
        <taxon>Bacteria</taxon>
        <taxon>Pseudomonadati</taxon>
        <taxon>Pseudomonadota</taxon>
        <taxon>Alphaproteobacteria</taxon>
        <taxon>Rhodobacterales</taxon>
        <taxon>Roseobacteraceae</taxon>
        <taxon>Tropicimonas</taxon>
    </lineage>
</organism>
<reference evidence="1 2" key="1">
    <citation type="submission" date="2017-06" db="EMBL/GenBank/DDBJ databases">
        <authorList>
            <person name="Kim H.J."/>
            <person name="Triplett B.A."/>
        </authorList>
    </citation>
    <scope>NUCLEOTIDE SEQUENCE [LARGE SCALE GENOMIC DNA]</scope>
    <source>
        <strain evidence="1 2">DSM 29339</strain>
    </source>
</reference>
<gene>
    <name evidence="1" type="ORF">SAMN05421757_109146</name>
</gene>
<proteinExistence type="predicted"/>
<dbReference type="Proteomes" id="UP000198426">
    <property type="component" value="Unassembled WGS sequence"/>
</dbReference>
<evidence type="ECO:0000313" key="2">
    <source>
        <dbReference type="Proteomes" id="UP000198426"/>
    </source>
</evidence>
<protein>
    <submittedName>
        <fullName evidence="1">Uncharacterized protein</fullName>
    </submittedName>
</protein>
<dbReference type="RefSeq" id="WP_217898347.1">
    <property type="nucleotide sequence ID" value="NZ_FZOY01000009.1"/>
</dbReference>
<dbReference type="EMBL" id="FZOY01000009">
    <property type="protein sequence ID" value="SNT28301.1"/>
    <property type="molecule type" value="Genomic_DNA"/>
</dbReference>
<name>A0A239LCV9_9RHOB</name>
<evidence type="ECO:0000313" key="1">
    <source>
        <dbReference type="EMBL" id="SNT28301.1"/>
    </source>
</evidence>
<dbReference type="AlphaFoldDB" id="A0A239LCV9"/>
<keyword evidence="2" id="KW-1185">Reference proteome</keyword>
<sequence length="102" mass="10588">MGIWVDMVGDDISAILSADQARQIDGMSLSFGRVSTPQVRGTASGAVRSIPGNITIEPAGTHRRGRGIVVQRSPDRSIAPIARNPDAPAVGSLCLGALEARP</sequence>